<sequence length="197" mass="22711">MVPEPLKEEAEVRAAPGLGVPDFLPPEAPEPEPEPRPRPATPPPLPPRPRQRALTPPPLPPRPHAQARVRAREDSPPPRPMAVPQDLEWVDELRRARRDEQRARRRGEPRRGGQNFDRPNNQLEEREILFLQQFVFLQQIGVPQRQEHFDMVDMILNGEPLPNEAFDNLIGDLDMQDVPIGDMGIFDDYDIFNEDWN</sequence>
<feature type="compositionally biased region" description="Pro residues" evidence="1">
    <location>
        <begin position="38"/>
        <end position="48"/>
    </location>
</feature>
<dbReference type="Proteomes" id="UP000230233">
    <property type="component" value="Chromosome X"/>
</dbReference>
<gene>
    <name evidence="2" type="primary">Cnig_chr_X.g25351</name>
    <name evidence="2" type="ORF">B9Z55_025351</name>
</gene>
<feature type="region of interest" description="Disordered" evidence="1">
    <location>
        <begin position="1"/>
        <end position="120"/>
    </location>
</feature>
<dbReference type="EMBL" id="PDUG01000006">
    <property type="protein sequence ID" value="PIC20012.1"/>
    <property type="molecule type" value="Genomic_DNA"/>
</dbReference>
<proteinExistence type="predicted"/>
<feature type="compositionally biased region" description="Basic and acidic residues" evidence="1">
    <location>
        <begin position="91"/>
        <end position="102"/>
    </location>
</feature>
<evidence type="ECO:0000313" key="2">
    <source>
        <dbReference type="EMBL" id="PIC20012.1"/>
    </source>
</evidence>
<protein>
    <submittedName>
        <fullName evidence="2">Uncharacterized protein</fullName>
    </submittedName>
</protein>
<organism evidence="2 3">
    <name type="scientific">Caenorhabditis nigoni</name>
    <dbReference type="NCBI Taxonomy" id="1611254"/>
    <lineage>
        <taxon>Eukaryota</taxon>
        <taxon>Metazoa</taxon>
        <taxon>Ecdysozoa</taxon>
        <taxon>Nematoda</taxon>
        <taxon>Chromadorea</taxon>
        <taxon>Rhabditida</taxon>
        <taxon>Rhabditina</taxon>
        <taxon>Rhabditomorpha</taxon>
        <taxon>Rhabditoidea</taxon>
        <taxon>Rhabditidae</taxon>
        <taxon>Peloderinae</taxon>
        <taxon>Caenorhabditis</taxon>
    </lineage>
</organism>
<evidence type="ECO:0000313" key="3">
    <source>
        <dbReference type="Proteomes" id="UP000230233"/>
    </source>
</evidence>
<comment type="caution">
    <text evidence="2">The sequence shown here is derived from an EMBL/GenBank/DDBJ whole genome shotgun (WGS) entry which is preliminary data.</text>
</comment>
<dbReference type="AlphaFoldDB" id="A0A2G5SYG5"/>
<dbReference type="OrthoDB" id="10599685at2759"/>
<accession>A0A2G5SYG5</accession>
<reference evidence="3" key="1">
    <citation type="submission" date="2017-10" db="EMBL/GenBank/DDBJ databases">
        <title>Rapid genome shrinkage in a self-fertile nematode reveals novel sperm competition proteins.</title>
        <authorList>
            <person name="Yin D."/>
            <person name="Schwarz E.M."/>
            <person name="Thomas C.G."/>
            <person name="Felde R.L."/>
            <person name="Korf I.F."/>
            <person name="Cutter A.D."/>
            <person name="Schartner C.M."/>
            <person name="Ralston E.J."/>
            <person name="Meyer B.J."/>
            <person name="Haag E.S."/>
        </authorList>
    </citation>
    <scope>NUCLEOTIDE SEQUENCE [LARGE SCALE GENOMIC DNA]</scope>
    <source>
        <strain evidence="3">JU1422</strain>
    </source>
</reference>
<feature type="compositionally biased region" description="Basic and acidic residues" evidence="1">
    <location>
        <begin position="1"/>
        <end position="12"/>
    </location>
</feature>
<evidence type="ECO:0000256" key="1">
    <source>
        <dbReference type="SAM" id="MobiDB-lite"/>
    </source>
</evidence>
<keyword evidence="3" id="KW-1185">Reference proteome</keyword>
<name>A0A2G5SYG5_9PELO</name>